<reference evidence="1" key="1">
    <citation type="submission" date="2014-09" db="EMBL/GenBank/DDBJ databases">
        <title>G. arboreum L. cv. AKA8401 A2 genome assembly version 1.0.</title>
        <authorList>
            <person name="Mudge J."/>
            <person name="Ramaraj T."/>
            <person name="Lindquist I.E."/>
            <person name="Bharti A.K."/>
            <person name="Sundararajan A."/>
            <person name="Cameron C.T."/>
            <person name="Woodward J.E."/>
            <person name="May G.D."/>
            <person name="Brubaker C."/>
            <person name="Broadhvest J."/>
            <person name="Wilkins T.A."/>
        </authorList>
    </citation>
    <scope>NUCLEOTIDE SEQUENCE</scope>
</reference>
<sequence>MTTFTFHLSCKANERISFTHFLGYESTIVNDATYYRSRISNTLTFDSLFI</sequence>
<dbReference type="AlphaFoldDB" id="A0A0B0MTH7"/>
<dbReference type="EMBL" id="KN392915">
    <property type="protein sequence ID" value="KHG10007.1"/>
    <property type="molecule type" value="Genomic_DNA"/>
</dbReference>
<name>A0A0B0MTH7_GOSAR</name>
<keyword evidence="3" id="KW-1185">Reference proteome</keyword>
<dbReference type="Proteomes" id="UP000032142">
    <property type="component" value="Unassembled WGS sequence"/>
</dbReference>
<proteinExistence type="predicted"/>
<evidence type="ECO:0000313" key="1">
    <source>
        <dbReference type="EMBL" id="KHG02236.1"/>
    </source>
</evidence>
<organism evidence="1 3">
    <name type="scientific">Gossypium arboreum</name>
    <name type="common">Tree cotton</name>
    <name type="synonym">Gossypium nanking</name>
    <dbReference type="NCBI Taxonomy" id="29729"/>
    <lineage>
        <taxon>Eukaryota</taxon>
        <taxon>Viridiplantae</taxon>
        <taxon>Streptophyta</taxon>
        <taxon>Embryophyta</taxon>
        <taxon>Tracheophyta</taxon>
        <taxon>Spermatophyta</taxon>
        <taxon>Magnoliopsida</taxon>
        <taxon>eudicotyledons</taxon>
        <taxon>Gunneridae</taxon>
        <taxon>Pentapetalae</taxon>
        <taxon>rosids</taxon>
        <taxon>malvids</taxon>
        <taxon>Malvales</taxon>
        <taxon>Malvaceae</taxon>
        <taxon>Malvoideae</taxon>
        <taxon>Gossypium</taxon>
    </lineage>
</organism>
<protein>
    <submittedName>
        <fullName evidence="1">Uncharacterized protein</fullName>
    </submittedName>
</protein>
<gene>
    <name evidence="2" type="ORF">F383_00345</name>
    <name evidence="1" type="ORF">F383_24883</name>
</gene>
<accession>A0A0B0MTH7</accession>
<evidence type="ECO:0000313" key="2">
    <source>
        <dbReference type="EMBL" id="KHG10007.1"/>
    </source>
</evidence>
<dbReference type="EMBL" id="JRRC01251787">
    <property type="protein sequence ID" value="KHG02236.1"/>
    <property type="molecule type" value="Genomic_DNA"/>
</dbReference>
<reference evidence="3" key="2">
    <citation type="submission" date="2014-09" db="EMBL/GenBank/DDBJ databases">
        <authorList>
            <person name="Mudge J."/>
            <person name="Ramaraj T."/>
            <person name="Lindquist I.E."/>
            <person name="Bharti A.K."/>
            <person name="Sundararajan A."/>
            <person name="Cameron C.T."/>
            <person name="Woodward J.E."/>
            <person name="May G.D."/>
            <person name="Brubaker C."/>
            <person name="Broadhvest J."/>
            <person name="Wilkins T.A."/>
        </authorList>
    </citation>
    <scope>NUCLEOTIDE SEQUENCE</scope>
    <source>
        <strain evidence="3">cv. AKA8401</strain>
    </source>
</reference>
<evidence type="ECO:0000313" key="3">
    <source>
        <dbReference type="Proteomes" id="UP000032142"/>
    </source>
</evidence>